<keyword evidence="7 9" id="KW-0560">Oxidoreductase</keyword>
<dbReference type="PIRSF" id="PIRSF000193">
    <property type="entry name" value="Pyrrol-5-carb_rd"/>
    <property type="match status" value="1"/>
</dbReference>
<dbReference type="InterPro" id="IPR028939">
    <property type="entry name" value="P5C_Rdtase_cat_N"/>
</dbReference>
<dbReference type="NCBIfam" id="TIGR00112">
    <property type="entry name" value="proC"/>
    <property type="match status" value="1"/>
</dbReference>
<keyword evidence="6 9" id="KW-0521">NADP</keyword>
<evidence type="ECO:0000256" key="10">
    <source>
        <dbReference type="NCBIfam" id="TIGR00112"/>
    </source>
</evidence>
<dbReference type="Pfam" id="PF14748">
    <property type="entry name" value="P5CR_dimer"/>
    <property type="match status" value="1"/>
</dbReference>
<proteinExistence type="inferred from homology"/>
<feature type="domain" description="Pyrroline-5-carboxylate reductase catalytic N-terminal" evidence="13">
    <location>
        <begin position="6"/>
        <end position="102"/>
    </location>
</feature>
<comment type="catalytic activity">
    <reaction evidence="9 12">
        <text>L-proline + NADP(+) = (S)-1-pyrroline-5-carboxylate + NADPH + 2 H(+)</text>
        <dbReference type="Rhea" id="RHEA:14109"/>
        <dbReference type="ChEBI" id="CHEBI:15378"/>
        <dbReference type="ChEBI" id="CHEBI:17388"/>
        <dbReference type="ChEBI" id="CHEBI:57783"/>
        <dbReference type="ChEBI" id="CHEBI:58349"/>
        <dbReference type="ChEBI" id="CHEBI:60039"/>
        <dbReference type="EC" id="1.5.1.2"/>
    </reaction>
</comment>
<dbReference type="FunFam" id="1.10.3730.10:FF:000001">
    <property type="entry name" value="Pyrroline-5-carboxylate reductase"/>
    <property type="match status" value="1"/>
</dbReference>
<dbReference type="SUPFAM" id="SSF51735">
    <property type="entry name" value="NAD(P)-binding Rossmann-fold domains"/>
    <property type="match status" value="1"/>
</dbReference>
<evidence type="ECO:0000256" key="3">
    <source>
        <dbReference type="ARBA" id="ARBA00022490"/>
    </source>
</evidence>
<dbReference type="HAMAP" id="MF_01925">
    <property type="entry name" value="P5C_reductase"/>
    <property type="match status" value="1"/>
</dbReference>
<evidence type="ECO:0000256" key="6">
    <source>
        <dbReference type="ARBA" id="ARBA00022857"/>
    </source>
</evidence>
<keyword evidence="3 9" id="KW-0963">Cytoplasm</keyword>
<dbReference type="Pfam" id="PF03807">
    <property type="entry name" value="F420_oxidored"/>
    <property type="match status" value="1"/>
</dbReference>
<name>A0A5D4MI17_9BACI</name>
<dbReference type="GO" id="GO:0004735">
    <property type="term" value="F:pyrroline-5-carboxylate reductase activity"/>
    <property type="evidence" value="ECO:0007669"/>
    <property type="project" value="UniProtKB-UniRule"/>
</dbReference>
<dbReference type="GO" id="GO:0055129">
    <property type="term" value="P:L-proline biosynthetic process"/>
    <property type="evidence" value="ECO:0007669"/>
    <property type="project" value="UniProtKB-UniRule"/>
</dbReference>
<dbReference type="SUPFAM" id="SSF48179">
    <property type="entry name" value="6-phosphogluconate dehydrogenase C-terminal domain-like"/>
    <property type="match status" value="1"/>
</dbReference>
<evidence type="ECO:0000256" key="8">
    <source>
        <dbReference type="ARBA" id="ARBA00058118"/>
    </source>
</evidence>
<keyword evidence="5 9" id="KW-0641">Proline biosynthesis</keyword>
<evidence type="ECO:0000313" key="15">
    <source>
        <dbReference type="EMBL" id="TYS01480.1"/>
    </source>
</evidence>
<dbReference type="AlphaFoldDB" id="A0A5D4MI17"/>
<dbReference type="InterPro" id="IPR053790">
    <property type="entry name" value="P5CR-like_CS"/>
</dbReference>
<comment type="caution">
    <text evidence="15">The sequence shown here is derived from an EMBL/GenBank/DDBJ whole genome shotgun (WGS) entry which is preliminary data.</text>
</comment>
<dbReference type="PANTHER" id="PTHR11645">
    <property type="entry name" value="PYRROLINE-5-CARBOXYLATE REDUCTASE"/>
    <property type="match status" value="1"/>
</dbReference>
<evidence type="ECO:0000256" key="7">
    <source>
        <dbReference type="ARBA" id="ARBA00023002"/>
    </source>
</evidence>
<gene>
    <name evidence="9 15" type="primary">proC</name>
    <name evidence="15" type="ORF">FZC84_02165</name>
</gene>
<feature type="binding site" evidence="11">
    <location>
        <begin position="10"/>
        <end position="15"/>
    </location>
    <ligand>
        <name>NADP(+)</name>
        <dbReference type="ChEBI" id="CHEBI:58349"/>
    </ligand>
</feature>
<organism evidence="15 16">
    <name type="scientific">Rossellomorea vietnamensis</name>
    <dbReference type="NCBI Taxonomy" id="218284"/>
    <lineage>
        <taxon>Bacteria</taxon>
        <taxon>Bacillati</taxon>
        <taxon>Bacillota</taxon>
        <taxon>Bacilli</taxon>
        <taxon>Bacillales</taxon>
        <taxon>Bacillaceae</taxon>
        <taxon>Rossellomorea</taxon>
    </lineage>
</organism>
<dbReference type="GO" id="GO:0005737">
    <property type="term" value="C:cytoplasm"/>
    <property type="evidence" value="ECO:0007669"/>
    <property type="project" value="UniProtKB-SubCell"/>
</dbReference>
<dbReference type="UniPathway" id="UPA00098">
    <property type="reaction ID" value="UER00361"/>
</dbReference>
<evidence type="ECO:0000256" key="5">
    <source>
        <dbReference type="ARBA" id="ARBA00022650"/>
    </source>
</evidence>
<dbReference type="PANTHER" id="PTHR11645:SF49">
    <property type="entry name" value="PYRROLINE-5-CARBOXYLATE REDUCTASE 1"/>
    <property type="match status" value="1"/>
</dbReference>
<protein>
    <recommendedName>
        <fullName evidence="9 10">Pyrroline-5-carboxylate reductase</fullName>
        <shortName evidence="9">P5C reductase</shortName>
        <shortName evidence="9">P5CR</shortName>
        <ecNumber evidence="9 10">1.5.1.2</ecNumber>
    </recommendedName>
    <alternativeName>
        <fullName evidence="9">PCA reductase</fullName>
    </alternativeName>
</protein>
<evidence type="ECO:0000256" key="11">
    <source>
        <dbReference type="PIRSR" id="PIRSR000193-1"/>
    </source>
</evidence>
<comment type="catalytic activity">
    <reaction evidence="9">
        <text>L-proline + NAD(+) = (S)-1-pyrroline-5-carboxylate + NADH + 2 H(+)</text>
        <dbReference type="Rhea" id="RHEA:14105"/>
        <dbReference type="ChEBI" id="CHEBI:15378"/>
        <dbReference type="ChEBI" id="CHEBI:17388"/>
        <dbReference type="ChEBI" id="CHEBI:57540"/>
        <dbReference type="ChEBI" id="CHEBI:57945"/>
        <dbReference type="ChEBI" id="CHEBI:60039"/>
        <dbReference type="EC" id="1.5.1.2"/>
    </reaction>
</comment>
<dbReference type="RefSeq" id="WP_148952806.1">
    <property type="nucleotide sequence ID" value="NZ_VTEG01000001.1"/>
</dbReference>
<evidence type="ECO:0000313" key="16">
    <source>
        <dbReference type="Proteomes" id="UP000325182"/>
    </source>
</evidence>
<reference evidence="15 16" key="1">
    <citation type="submission" date="2019-08" db="EMBL/GenBank/DDBJ databases">
        <title>Bacillus genomes from the desert of Cuatro Cienegas, Coahuila.</title>
        <authorList>
            <person name="Olmedo-Alvarez G."/>
        </authorList>
    </citation>
    <scope>NUCLEOTIDE SEQUENCE [LARGE SCALE GENOMIC DNA]</scope>
    <source>
        <strain evidence="15 16">CH128b_4D</strain>
    </source>
</reference>
<evidence type="ECO:0000256" key="2">
    <source>
        <dbReference type="ARBA" id="ARBA00005525"/>
    </source>
</evidence>
<accession>A0A5D4MI17</accession>
<dbReference type="InterPro" id="IPR029036">
    <property type="entry name" value="P5CR_dimer"/>
</dbReference>
<keyword evidence="4 9" id="KW-0028">Amino-acid biosynthesis</keyword>
<dbReference type="EMBL" id="VTEG01000001">
    <property type="protein sequence ID" value="TYS01480.1"/>
    <property type="molecule type" value="Genomic_DNA"/>
</dbReference>
<evidence type="ECO:0000256" key="1">
    <source>
        <dbReference type="ARBA" id="ARBA00004496"/>
    </source>
</evidence>
<evidence type="ECO:0000259" key="14">
    <source>
        <dbReference type="Pfam" id="PF14748"/>
    </source>
</evidence>
<evidence type="ECO:0000259" key="13">
    <source>
        <dbReference type="Pfam" id="PF03807"/>
    </source>
</evidence>
<evidence type="ECO:0000256" key="9">
    <source>
        <dbReference type="HAMAP-Rule" id="MF_01925"/>
    </source>
</evidence>
<feature type="binding site" evidence="11">
    <location>
        <begin position="73"/>
        <end position="76"/>
    </location>
    <ligand>
        <name>NADP(+)</name>
        <dbReference type="ChEBI" id="CHEBI:58349"/>
    </ligand>
</feature>
<dbReference type="InterPro" id="IPR008927">
    <property type="entry name" value="6-PGluconate_DH-like_C_sf"/>
</dbReference>
<sequence length="280" mass="30460">MLNKQKVAFLGAGNMAEAMISGMVESKTIPAEQIIVSNRSNLGRLQELKAKYDITATIKDDLNYEELDMLILAMKPKDIDTVLESIKDLVSPHTVILSVLAGITTEHMEEGLPRGQKVIRVMPNTSSMMRESATAIAAGEYTTNMDMKLAEELLESIGEVYTIKEEKMDIFTGIAGSGPAYFYYLMEHIEKAGKDSGLEPEVARQIGAQTILGAAKMIMEREETPAQLRKNVTSPNGTTAAGLDALEKFGGGEAIAQAVKGAERRSKEISSQFKKVLVAN</sequence>
<dbReference type="PROSITE" id="PS00521">
    <property type="entry name" value="P5CR"/>
    <property type="match status" value="1"/>
</dbReference>
<evidence type="ECO:0000256" key="12">
    <source>
        <dbReference type="RuleBase" id="RU003903"/>
    </source>
</evidence>
<dbReference type="Gene3D" id="3.40.50.720">
    <property type="entry name" value="NAD(P)-binding Rossmann-like Domain"/>
    <property type="match status" value="1"/>
</dbReference>
<comment type="pathway">
    <text evidence="9 12">Amino-acid biosynthesis; L-proline biosynthesis; L-proline from L-glutamate 5-semialdehyde: step 1/1.</text>
</comment>
<dbReference type="Proteomes" id="UP000325182">
    <property type="component" value="Unassembled WGS sequence"/>
</dbReference>
<dbReference type="InterPro" id="IPR000304">
    <property type="entry name" value="Pyrroline-COOH_reductase"/>
</dbReference>
<dbReference type="EC" id="1.5.1.2" evidence="9 10"/>
<dbReference type="Gene3D" id="1.10.3730.10">
    <property type="entry name" value="ProC C-terminal domain-like"/>
    <property type="match status" value="1"/>
</dbReference>
<evidence type="ECO:0000256" key="4">
    <source>
        <dbReference type="ARBA" id="ARBA00022605"/>
    </source>
</evidence>
<comment type="function">
    <text evidence="8 9">Catalyzes the reduction of 1-pyrroline-5-carboxylate (PCA) to L-proline.</text>
</comment>
<comment type="subcellular location">
    <subcellularLocation>
        <location evidence="1 9">Cytoplasm</location>
    </subcellularLocation>
</comment>
<dbReference type="InterPro" id="IPR036291">
    <property type="entry name" value="NAD(P)-bd_dom_sf"/>
</dbReference>
<feature type="domain" description="Pyrroline-5-carboxylate reductase dimerisation" evidence="14">
    <location>
        <begin position="165"/>
        <end position="268"/>
    </location>
</feature>
<dbReference type="FunFam" id="3.40.50.720:FF:000190">
    <property type="entry name" value="Pyrroline-5-carboxylate reductase"/>
    <property type="match status" value="1"/>
</dbReference>
<comment type="similarity">
    <text evidence="2 9 12">Belongs to the pyrroline-5-carboxylate reductase family.</text>
</comment>